<feature type="region of interest" description="Disordered" evidence="8">
    <location>
        <begin position="271"/>
        <end position="300"/>
    </location>
</feature>
<dbReference type="Proteomes" id="UP000770661">
    <property type="component" value="Unassembled WGS sequence"/>
</dbReference>
<name>A0A8J4YRN9_CHIOP</name>
<comment type="subcellular location">
    <subcellularLocation>
        <location evidence="1 7">Nucleus</location>
    </subcellularLocation>
</comment>
<evidence type="ECO:0000256" key="4">
    <source>
        <dbReference type="ARBA" id="ARBA00023163"/>
    </source>
</evidence>
<dbReference type="Pfam" id="PF02186">
    <property type="entry name" value="TFIIE_beta"/>
    <property type="match status" value="1"/>
</dbReference>
<dbReference type="GO" id="GO:0006367">
    <property type="term" value="P:transcription initiation at RNA polymerase II promoter"/>
    <property type="evidence" value="ECO:0007669"/>
    <property type="project" value="UniProtKB-UniRule"/>
</dbReference>
<feature type="domain" description="TFIIE beta" evidence="9">
    <location>
        <begin position="53"/>
        <end position="133"/>
    </location>
</feature>
<keyword evidence="4 7" id="KW-0804">Transcription</keyword>
<comment type="function">
    <text evidence="6 7">Recruits TFIIH to the initiation complex and stimulates the RNA polymerase II C-terminal domain kinase and DNA-dependent ATPase activities of TFIIH. Both TFIIH and TFIIE are required for promoter clearance by RNA polymerase.</text>
</comment>
<gene>
    <name evidence="10" type="primary">GTF2E2_1</name>
    <name evidence="10" type="ORF">GWK47_033890</name>
</gene>
<dbReference type="EMBL" id="JACEEZ010002974">
    <property type="protein sequence ID" value="KAG0727791.1"/>
    <property type="molecule type" value="Genomic_DNA"/>
</dbReference>
<evidence type="ECO:0000259" key="9">
    <source>
        <dbReference type="PROSITE" id="PS51351"/>
    </source>
</evidence>
<evidence type="ECO:0000256" key="8">
    <source>
        <dbReference type="SAM" id="MobiDB-lite"/>
    </source>
</evidence>
<dbReference type="CDD" id="cd07977">
    <property type="entry name" value="TFIIE_beta_winged_helix"/>
    <property type="match status" value="1"/>
</dbReference>
<proteinExistence type="inferred from homology"/>
<dbReference type="PANTHER" id="PTHR12716:SF8">
    <property type="entry name" value="TRANSCRIPTION INITIATION FACTOR IIE SUBUNIT BETA"/>
    <property type="match status" value="1"/>
</dbReference>
<dbReference type="Gene3D" id="1.10.10.10">
    <property type="entry name" value="Winged helix-like DNA-binding domain superfamily/Winged helix DNA-binding domain"/>
    <property type="match status" value="1"/>
</dbReference>
<comment type="similarity">
    <text evidence="7">Belongs to the TFIIE beta subunit family.</text>
</comment>
<dbReference type="PROSITE" id="PS51351">
    <property type="entry name" value="TFIIE_BETA_C"/>
    <property type="match status" value="1"/>
</dbReference>
<feature type="compositionally biased region" description="Basic and acidic residues" evidence="8">
    <location>
        <begin position="1"/>
        <end position="25"/>
    </location>
</feature>
<organism evidence="10 11">
    <name type="scientific">Chionoecetes opilio</name>
    <name type="common">Atlantic snow crab</name>
    <name type="synonym">Cancer opilio</name>
    <dbReference type="NCBI Taxonomy" id="41210"/>
    <lineage>
        <taxon>Eukaryota</taxon>
        <taxon>Metazoa</taxon>
        <taxon>Ecdysozoa</taxon>
        <taxon>Arthropoda</taxon>
        <taxon>Crustacea</taxon>
        <taxon>Multicrustacea</taxon>
        <taxon>Malacostraca</taxon>
        <taxon>Eumalacostraca</taxon>
        <taxon>Eucarida</taxon>
        <taxon>Decapoda</taxon>
        <taxon>Pleocyemata</taxon>
        <taxon>Brachyura</taxon>
        <taxon>Eubrachyura</taxon>
        <taxon>Majoidea</taxon>
        <taxon>Majidae</taxon>
        <taxon>Chionoecetes</taxon>
    </lineage>
</organism>
<protein>
    <recommendedName>
        <fullName evidence="7">Transcription initiation factor IIE subunit beta</fullName>
    </recommendedName>
</protein>
<dbReference type="InterPro" id="IPR016656">
    <property type="entry name" value="TFIIE-bsu"/>
</dbReference>
<dbReference type="GO" id="GO:0003677">
    <property type="term" value="F:DNA binding"/>
    <property type="evidence" value="ECO:0007669"/>
    <property type="project" value="UniProtKB-UniRule"/>
</dbReference>
<feature type="compositionally biased region" description="Basic residues" evidence="8">
    <location>
        <begin position="281"/>
        <end position="294"/>
    </location>
</feature>
<dbReference type="InterPro" id="IPR036390">
    <property type="entry name" value="WH_DNA-bd_sf"/>
</dbReference>
<sequence>MERQLMKERNAFLKKALETPLEVKKRPQVPPPPEPPKKKVPKSLASDPHAYKTVSGGSQYKFGVLARIVRHMKTRHQDGDTHPLSIDEILDETNQLNAGPKVKQWLVVEALPNNPKVQEVEGKYLFKPPLPVRDRKSLLKLLRQHDMKGHGGVLLDDIQESLPHCDKVIKQLDKEILRVVRQTDKKQIIFYHDKGINFPVEKEFQQLWRNTSVDGLQDDNIDEYLNKQASCHGLASLYSPSVLPCPQPPHTPCFAHYLVLCPMSDQHGGIKSMQDTGPKVKPIRKKSRKGRSRATKISDNEHMQHVLQTYDDV</sequence>
<evidence type="ECO:0000256" key="3">
    <source>
        <dbReference type="ARBA" id="ARBA00023125"/>
    </source>
</evidence>
<evidence type="ECO:0000313" key="10">
    <source>
        <dbReference type="EMBL" id="KAG0727791.1"/>
    </source>
</evidence>
<accession>A0A8J4YRN9</accession>
<dbReference type="PIRSF" id="PIRSF016398">
    <property type="entry name" value="TFIIE-beta"/>
    <property type="match status" value="1"/>
</dbReference>
<dbReference type="PANTHER" id="PTHR12716">
    <property type="entry name" value="TRANSCRIPTION INITIATION FACTOR IIE, BETA SUBUNIT"/>
    <property type="match status" value="1"/>
</dbReference>
<keyword evidence="5 7" id="KW-0539">Nucleus</keyword>
<dbReference type="GO" id="GO:0001097">
    <property type="term" value="F:TFIIH-class transcription factor complex binding"/>
    <property type="evidence" value="ECO:0007669"/>
    <property type="project" value="TreeGrafter"/>
</dbReference>
<reference evidence="10" key="1">
    <citation type="submission" date="2020-07" db="EMBL/GenBank/DDBJ databases">
        <title>The High-quality genome of the commercially important snow crab, Chionoecetes opilio.</title>
        <authorList>
            <person name="Jeong J.-H."/>
            <person name="Ryu S."/>
        </authorList>
    </citation>
    <scope>NUCLEOTIDE SEQUENCE</scope>
    <source>
        <strain evidence="10">MADBK_172401_WGS</strain>
        <tissue evidence="10">Digestive gland</tissue>
    </source>
</reference>
<dbReference type="AlphaFoldDB" id="A0A8J4YRN9"/>
<dbReference type="InterPro" id="IPR003166">
    <property type="entry name" value="TFIIE_bsu_DNA-bd"/>
</dbReference>
<evidence type="ECO:0000256" key="6">
    <source>
        <dbReference type="ARBA" id="ARBA00025581"/>
    </source>
</evidence>
<dbReference type="GO" id="GO:0005673">
    <property type="term" value="C:transcription factor TFIIE complex"/>
    <property type="evidence" value="ECO:0007669"/>
    <property type="project" value="UniProtKB-UniRule"/>
</dbReference>
<comment type="subunit">
    <text evidence="7">Tetramer of two alpha and two beta chains.</text>
</comment>
<evidence type="ECO:0000256" key="1">
    <source>
        <dbReference type="ARBA" id="ARBA00004123"/>
    </source>
</evidence>
<dbReference type="SUPFAM" id="SSF46785">
    <property type="entry name" value="Winged helix' DNA-binding domain"/>
    <property type="match status" value="1"/>
</dbReference>
<dbReference type="InterPro" id="IPR040501">
    <property type="entry name" value="TFA2_Winged_2"/>
</dbReference>
<keyword evidence="3 7" id="KW-0238">DNA-binding</keyword>
<dbReference type="FunFam" id="1.10.10.10:FF:000177">
    <property type="entry name" value="Transcription initiation factor IIE subunit beta"/>
    <property type="match status" value="1"/>
</dbReference>
<evidence type="ECO:0000256" key="2">
    <source>
        <dbReference type="ARBA" id="ARBA00023015"/>
    </source>
</evidence>
<evidence type="ECO:0000313" key="11">
    <source>
        <dbReference type="Proteomes" id="UP000770661"/>
    </source>
</evidence>
<dbReference type="InterPro" id="IPR036388">
    <property type="entry name" value="WH-like_DNA-bd_sf"/>
</dbReference>
<keyword evidence="11" id="KW-1185">Reference proteome</keyword>
<feature type="region of interest" description="Disordered" evidence="8">
    <location>
        <begin position="1"/>
        <end position="52"/>
    </location>
</feature>
<keyword evidence="2 7" id="KW-0805">Transcription regulation</keyword>
<comment type="caution">
    <text evidence="10">The sequence shown here is derived from an EMBL/GenBank/DDBJ whole genome shotgun (WGS) entry which is preliminary data.</text>
</comment>
<dbReference type="OrthoDB" id="5323195at2759"/>
<evidence type="ECO:0000256" key="7">
    <source>
        <dbReference type="PIRNR" id="PIRNR016398"/>
    </source>
</evidence>
<evidence type="ECO:0000256" key="5">
    <source>
        <dbReference type="ARBA" id="ARBA00023242"/>
    </source>
</evidence>
<dbReference type="Pfam" id="PF18121">
    <property type="entry name" value="TFA2_Winged_2"/>
    <property type="match status" value="1"/>
</dbReference>